<dbReference type="InterPro" id="IPR001645">
    <property type="entry name" value="Folylpolyglutamate_synth"/>
</dbReference>
<comment type="similarity">
    <text evidence="2 11">Belongs to the folylpolyglutamate synthase family.</text>
</comment>
<dbReference type="Gene3D" id="3.90.190.20">
    <property type="entry name" value="Mur ligase, C-terminal domain"/>
    <property type="match status" value="1"/>
</dbReference>
<dbReference type="OrthoDB" id="9809356at2"/>
<evidence type="ECO:0000313" key="14">
    <source>
        <dbReference type="EMBL" id="CUO93557.1"/>
    </source>
</evidence>
<dbReference type="Gene3D" id="3.40.1190.10">
    <property type="entry name" value="Mur-like, catalytic domain"/>
    <property type="match status" value="1"/>
</dbReference>
<dbReference type="SUPFAM" id="SSF53244">
    <property type="entry name" value="MurD-like peptide ligases, peptide-binding domain"/>
    <property type="match status" value="1"/>
</dbReference>
<dbReference type="GO" id="GO:0005737">
    <property type="term" value="C:cytoplasm"/>
    <property type="evidence" value="ECO:0007669"/>
    <property type="project" value="TreeGrafter"/>
</dbReference>
<evidence type="ECO:0000256" key="6">
    <source>
        <dbReference type="ARBA" id="ARBA00022741"/>
    </source>
</evidence>
<evidence type="ECO:0000256" key="5">
    <source>
        <dbReference type="ARBA" id="ARBA00022723"/>
    </source>
</evidence>
<feature type="domain" description="Mur ligase central" evidence="13">
    <location>
        <begin position="44"/>
        <end position="225"/>
    </location>
</feature>
<dbReference type="PANTHER" id="PTHR11136:SF0">
    <property type="entry name" value="DIHYDROFOLATE SYNTHETASE-RELATED"/>
    <property type="match status" value="1"/>
</dbReference>
<evidence type="ECO:0000259" key="13">
    <source>
        <dbReference type="Pfam" id="PF08245"/>
    </source>
</evidence>
<dbReference type="InterPro" id="IPR036565">
    <property type="entry name" value="Mur-like_cat_sf"/>
</dbReference>
<proteinExistence type="inferred from homology"/>
<organism evidence="14 15">
    <name type="scientific">Faecalicatena contorta</name>
    <dbReference type="NCBI Taxonomy" id="39482"/>
    <lineage>
        <taxon>Bacteria</taxon>
        <taxon>Bacillati</taxon>
        <taxon>Bacillota</taxon>
        <taxon>Clostridia</taxon>
        <taxon>Lachnospirales</taxon>
        <taxon>Lachnospiraceae</taxon>
        <taxon>Faecalicatena</taxon>
    </lineage>
</organism>
<keyword evidence="7 11" id="KW-0067">ATP-binding</keyword>
<keyword evidence="5" id="KW-0479">Metal-binding</keyword>
<dbReference type="EMBL" id="CYZU01000044">
    <property type="protein sequence ID" value="CUO93557.1"/>
    <property type="molecule type" value="Genomic_DNA"/>
</dbReference>
<dbReference type="InterPro" id="IPR036615">
    <property type="entry name" value="Mur_ligase_C_dom_sf"/>
</dbReference>
<evidence type="ECO:0000256" key="8">
    <source>
        <dbReference type="ARBA" id="ARBA00022842"/>
    </source>
</evidence>
<reference evidence="14 15" key="1">
    <citation type="submission" date="2015-09" db="EMBL/GenBank/DDBJ databases">
        <authorList>
            <consortium name="Pathogen Informatics"/>
        </authorList>
    </citation>
    <scope>NUCLEOTIDE SEQUENCE [LARGE SCALE GENOMIC DNA]</scope>
    <source>
        <strain evidence="14 15">2789STDY5834876</strain>
    </source>
</reference>
<dbReference type="FunFam" id="3.40.1190.10:FF:000011">
    <property type="entry name" value="Folylpolyglutamate synthase/dihydrofolate synthase"/>
    <property type="match status" value="1"/>
</dbReference>
<dbReference type="PANTHER" id="PTHR11136">
    <property type="entry name" value="FOLYLPOLYGLUTAMATE SYNTHASE-RELATED"/>
    <property type="match status" value="1"/>
</dbReference>
<keyword evidence="4 11" id="KW-0436">Ligase</keyword>
<dbReference type="NCBIfam" id="TIGR01499">
    <property type="entry name" value="folC"/>
    <property type="match status" value="1"/>
</dbReference>
<feature type="domain" description="Mur ligase C-terminal" evidence="12">
    <location>
        <begin position="295"/>
        <end position="412"/>
    </location>
</feature>
<dbReference type="PIRSF" id="PIRSF001563">
    <property type="entry name" value="Folylpolyglu_synth"/>
    <property type="match status" value="1"/>
</dbReference>
<protein>
    <recommendedName>
        <fullName evidence="3">tetrahydrofolate synthase</fullName>
        <ecNumber evidence="3">6.3.2.17</ecNumber>
    </recommendedName>
    <alternativeName>
        <fullName evidence="9">Tetrahydrofolylpolyglutamate synthase</fullName>
    </alternativeName>
</protein>
<dbReference type="InterPro" id="IPR013221">
    <property type="entry name" value="Mur_ligase_cen"/>
</dbReference>
<dbReference type="InterPro" id="IPR004101">
    <property type="entry name" value="Mur_ligase_C"/>
</dbReference>
<evidence type="ECO:0000256" key="7">
    <source>
        <dbReference type="ARBA" id="ARBA00022840"/>
    </source>
</evidence>
<dbReference type="EC" id="6.3.2.17" evidence="3"/>
<sequence length="439" mass="48977">MTYTEAAEYILNIPKFTAKNKTGHTIRFLQFLGNPQEGRRVIHVAGTNGKGSVCAYLNAMLLAQGKTAGMFVSPHLVKMNERIVINGCQIADEDFLDVFGYVMEKVEEMEAENLPHPTFFEFLFGMAMTAFAKAGVEYVVLETGLGGRLDATNAIGKPLVSVITSIGLDHTAILGDTLEQIAFEKAGIIKKGVPVFYADTQEASSRVIEKRAAELGAPCKKIGKDAYEILGIRDKHIAFSCVNAYYGDTTWTLDNIGLYQPGNAILALEAMRQIFGNEGKICRWREALAGVRWEGRMEEILPDVYVDGAHNVSAVESFVQSVQDKEKGNIILFSAVRDKDYEEMIACLCRNLNTDFYMITLIDDGRAARIEELQRIFEKYTEKPVFARESLEEALRYVMGHQQDRTIYCLGSLYLTGMIKALIPARRENAVRKQGDKNT</sequence>
<evidence type="ECO:0000256" key="9">
    <source>
        <dbReference type="ARBA" id="ARBA00030592"/>
    </source>
</evidence>
<keyword evidence="8" id="KW-0460">Magnesium</keyword>
<name>A0A174J6P5_9FIRM</name>
<dbReference type="STRING" id="39482.ERS852491_03768"/>
<gene>
    <name evidence="14" type="primary">fgs_1</name>
    <name evidence="14" type="ORF">ERS852491_03768</name>
</gene>
<keyword evidence="6 11" id="KW-0547">Nucleotide-binding</keyword>
<dbReference type="Pfam" id="PF08245">
    <property type="entry name" value="Mur_ligase_M"/>
    <property type="match status" value="1"/>
</dbReference>
<dbReference type="SUPFAM" id="SSF53623">
    <property type="entry name" value="MurD-like peptide ligases, catalytic domain"/>
    <property type="match status" value="1"/>
</dbReference>
<evidence type="ECO:0000256" key="4">
    <source>
        <dbReference type="ARBA" id="ARBA00022598"/>
    </source>
</evidence>
<dbReference type="AlphaFoldDB" id="A0A174J6P5"/>
<dbReference type="GO" id="GO:0046872">
    <property type="term" value="F:metal ion binding"/>
    <property type="evidence" value="ECO:0007669"/>
    <property type="project" value="UniProtKB-KW"/>
</dbReference>
<evidence type="ECO:0000256" key="10">
    <source>
        <dbReference type="ARBA" id="ARBA00047493"/>
    </source>
</evidence>
<dbReference type="RefSeq" id="WP_055154657.1">
    <property type="nucleotide sequence ID" value="NZ_CYZU01000044.1"/>
</dbReference>
<evidence type="ECO:0000256" key="2">
    <source>
        <dbReference type="ARBA" id="ARBA00008276"/>
    </source>
</evidence>
<evidence type="ECO:0000313" key="15">
    <source>
        <dbReference type="Proteomes" id="UP000095544"/>
    </source>
</evidence>
<dbReference type="GO" id="GO:0004326">
    <property type="term" value="F:tetrahydrofolylpolyglutamate synthase activity"/>
    <property type="evidence" value="ECO:0007669"/>
    <property type="project" value="UniProtKB-EC"/>
</dbReference>
<comment type="cofactor">
    <cofactor evidence="1">
        <name>Mg(2+)</name>
        <dbReference type="ChEBI" id="CHEBI:18420"/>
    </cofactor>
</comment>
<comment type="catalytic activity">
    <reaction evidence="10">
        <text>(6S)-5,6,7,8-tetrahydrofolyl-(gamma-L-Glu)(n) + L-glutamate + ATP = (6S)-5,6,7,8-tetrahydrofolyl-(gamma-L-Glu)(n+1) + ADP + phosphate + H(+)</text>
        <dbReference type="Rhea" id="RHEA:10580"/>
        <dbReference type="Rhea" id="RHEA-COMP:14738"/>
        <dbReference type="Rhea" id="RHEA-COMP:14740"/>
        <dbReference type="ChEBI" id="CHEBI:15378"/>
        <dbReference type="ChEBI" id="CHEBI:29985"/>
        <dbReference type="ChEBI" id="CHEBI:30616"/>
        <dbReference type="ChEBI" id="CHEBI:43474"/>
        <dbReference type="ChEBI" id="CHEBI:141005"/>
        <dbReference type="ChEBI" id="CHEBI:456216"/>
        <dbReference type="EC" id="6.3.2.17"/>
    </reaction>
</comment>
<dbReference type="GO" id="GO:0008841">
    <property type="term" value="F:dihydrofolate synthase activity"/>
    <property type="evidence" value="ECO:0007669"/>
    <property type="project" value="TreeGrafter"/>
</dbReference>
<evidence type="ECO:0000256" key="11">
    <source>
        <dbReference type="PIRNR" id="PIRNR001563"/>
    </source>
</evidence>
<dbReference type="Pfam" id="PF02875">
    <property type="entry name" value="Mur_ligase_C"/>
    <property type="match status" value="1"/>
</dbReference>
<dbReference type="GO" id="GO:0005524">
    <property type="term" value="F:ATP binding"/>
    <property type="evidence" value="ECO:0007669"/>
    <property type="project" value="UniProtKB-KW"/>
</dbReference>
<evidence type="ECO:0000256" key="1">
    <source>
        <dbReference type="ARBA" id="ARBA00001946"/>
    </source>
</evidence>
<evidence type="ECO:0000259" key="12">
    <source>
        <dbReference type="Pfam" id="PF02875"/>
    </source>
</evidence>
<evidence type="ECO:0000256" key="3">
    <source>
        <dbReference type="ARBA" id="ARBA00013025"/>
    </source>
</evidence>
<dbReference type="Proteomes" id="UP000095544">
    <property type="component" value="Unassembled WGS sequence"/>
</dbReference>
<accession>A0A174J6P5</accession>